<dbReference type="SUPFAM" id="SSF56349">
    <property type="entry name" value="DNA breaking-rejoining enzymes"/>
    <property type="match status" value="1"/>
</dbReference>
<dbReference type="InterPro" id="IPR013762">
    <property type="entry name" value="Integrase-like_cat_sf"/>
</dbReference>
<feature type="domain" description="Tyr recombinase" evidence="4">
    <location>
        <begin position="180"/>
        <end position="425"/>
    </location>
</feature>
<dbReference type="Pfam" id="PF00589">
    <property type="entry name" value="Phage_integrase"/>
    <property type="match status" value="1"/>
</dbReference>
<organism evidence="6 7">
    <name type="scientific">Actinospica acidithermotolerans</name>
    <dbReference type="NCBI Taxonomy" id="2828514"/>
    <lineage>
        <taxon>Bacteria</taxon>
        <taxon>Bacillati</taxon>
        <taxon>Actinomycetota</taxon>
        <taxon>Actinomycetes</taxon>
        <taxon>Catenulisporales</taxon>
        <taxon>Actinospicaceae</taxon>
        <taxon>Actinospica</taxon>
    </lineage>
</organism>
<sequence length="445" mass="51060">MAPLRPRSPNGSAKVYKGADGYFHGRVLMGVKEDGSEDRRHVMYRNEADAIREVQRLEKERDAGLIAKAGRVPTVAEWMRTWLDTIAPRTAQQTTVDEIYRPKVERWIIPRLGKHRLDRLLPEHVDSFYTYLGQQGLSTKTVRLIHQILSRALKMAVRRGKVARNVASPMYVETPTHREQEIEPLNQAEARKILDLAAVLPNGARWSVALALGLRQGEALGMRWGCIDLKAGTLRVFQIKRTRYRHGCEDPHACGETRHREACATPCEKHKKRCPVPCRPDCRFHAERCPQRLGGEWEFRQPKGGKVRTVVLPEPLIRELKAHWRKQKKLREAAGEEWEDWDLCFPNSLGKPYESRDDWADWKWLCKAAGVRDARLHDARHTAATLLLEQGVDIRVVQEILGHSTLAVTKRYTHVTSRLAKEAAERMSRALWELPDDDEASDSEK</sequence>
<dbReference type="GO" id="GO:0006310">
    <property type="term" value="P:DNA recombination"/>
    <property type="evidence" value="ECO:0007669"/>
    <property type="project" value="UniProtKB-KW"/>
</dbReference>
<evidence type="ECO:0000313" key="6">
    <source>
        <dbReference type="EMBL" id="MBR7830240.1"/>
    </source>
</evidence>
<dbReference type="InterPro" id="IPR011010">
    <property type="entry name" value="DNA_brk_join_enz"/>
</dbReference>
<protein>
    <submittedName>
        <fullName evidence="6">Site-specific integrase</fullName>
    </submittedName>
</protein>
<proteinExistence type="predicted"/>
<dbReference type="InterPro" id="IPR002104">
    <property type="entry name" value="Integrase_catalytic"/>
</dbReference>
<keyword evidence="2" id="KW-0233">DNA recombination</keyword>
<evidence type="ECO:0000313" key="7">
    <source>
        <dbReference type="Proteomes" id="UP000676325"/>
    </source>
</evidence>
<accession>A0A941ECH9</accession>
<name>A0A941ECH9_9ACTN</name>
<dbReference type="EMBL" id="JAGSOH010000122">
    <property type="protein sequence ID" value="MBR7830240.1"/>
    <property type="molecule type" value="Genomic_DNA"/>
</dbReference>
<dbReference type="Proteomes" id="UP000676325">
    <property type="component" value="Unassembled WGS sequence"/>
</dbReference>
<dbReference type="GO" id="GO:0015074">
    <property type="term" value="P:DNA integration"/>
    <property type="evidence" value="ECO:0007669"/>
    <property type="project" value="InterPro"/>
</dbReference>
<dbReference type="PROSITE" id="PS51900">
    <property type="entry name" value="CB"/>
    <property type="match status" value="1"/>
</dbReference>
<dbReference type="InterPro" id="IPR010998">
    <property type="entry name" value="Integrase_recombinase_N"/>
</dbReference>
<comment type="caution">
    <text evidence="6">The sequence shown here is derived from an EMBL/GenBank/DDBJ whole genome shotgun (WGS) entry which is preliminary data.</text>
</comment>
<evidence type="ECO:0000256" key="1">
    <source>
        <dbReference type="ARBA" id="ARBA00023125"/>
    </source>
</evidence>
<gene>
    <name evidence="6" type="ORF">KDK95_28315</name>
</gene>
<reference evidence="6" key="1">
    <citation type="submission" date="2021-04" db="EMBL/GenBank/DDBJ databases">
        <title>Genome based classification of Actinospica acidithermotolerans sp. nov., an actinobacterium isolated from an Indonesian hot spring.</title>
        <authorList>
            <person name="Kusuma A.B."/>
            <person name="Putra K.E."/>
            <person name="Nafisah S."/>
            <person name="Loh J."/>
            <person name="Nouioui I."/>
            <person name="Goodfellow M."/>
        </authorList>
    </citation>
    <scope>NUCLEOTIDE SEQUENCE</scope>
    <source>
        <strain evidence="6">MGRD01-02</strain>
    </source>
</reference>
<dbReference type="GO" id="GO:0003677">
    <property type="term" value="F:DNA binding"/>
    <property type="evidence" value="ECO:0007669"/>
    <property type="project" value="UniProtKB-UniRule"/>
</dbReference>
<dbReference type="Gene3D" id="1.10.443.10">
    <property type="entry name" value="Intergrase catalytic core"/>
    <property type="match status" value="1"/>
</dbReference>
<evidence type="ECO:0000256" key="3">
    <source>
        <dbReference type="PROSITE-ProRule" id="PRU01248"/>
    </source>
</evidence>
<keyword evidence="1 3" id="KW-0238">DNA-binding</keyword>
<keyword evidence="7" id="KW-1185">Reference proteome</keyword>
<feature type="domain" description="Core-binding (CB)" evidence="5">
    <location>
        <begin position="73"/>
        <end position="157"/>
    </location>
</feature>
<dbReference type="PANTHER" id="PTHR30349:SF91">
    <property type="entry name" value="INTA PROTEIN"/>
    <property type="match status" value="1"/>
</dbReference>
<evidence type="ECO:0000259" key="4">
    <source>
        <dbReference type="PROSITE" id="PS51898"/>
    </source>
</evidence>
<dbReference type="PROSITE" id="PS51898">
    <property type="entry name" value="TYR_RECOMBINASE"/>
    <property type="match status" value="1"/>
</dbReference>
<dbReference type="Gene3D" id="1.10.150.130">
    <property type="match status" value="1"/>
</dbReference>
<dbReference type="AlphaFoldDB" id="A0A941ECH9"/>
<dbReference type="InterPro" id="IPR044068">
    <property type="entry name" value="CB"/>
</dbReference>
<dbReference type="PANTHER" id="PTHR30349">
    <property type="entry name" value="PHAGE INTEGRASE-RELATED"/>
    <property type="match status" value="1"/>
</dbReference>
<dbReference type="CDD" id="cd01189">
    <property type="entry name" value="INT_ICEBs1_C_like"/>
    <property type="match status" value="1"/>
</dbReference>
<evidence type="ECO:0000256" key="2">
    <source>
        <dbReference type="ARBA" id="ARBA00023172"/>
    </source>
</evidence>
<dbReference type="RefSeq" id="WP_212521370.1">
    <property type="nucleotide sequence ID" value="NZ_JAGSOH010000122.1"/>
</dbReference>
<evidence type="ECO:0000259" key="5">
    <source>
        <dbReference type="PROSITE" id="PS51900"/>
    </source>
</evidence>
<dbReference type="InterPro" id="IPR050090">
    <property type="entry name" value="Tyrosine_recombinase_XerCD"/>
</dbReference>